<gene>
    <name evidence="2" type="ORF">BaRGS_00014375</name>
</gene>
<proteinExistence type="predicted"/>
<reference evidence="2 3" key="1">
    <citation type="journal article" date="2023" name="Sci. Data">
        <title>Genome assembly of the Korean intertidal mud-creeper Batillaria attramentaria.</title>
        <authorList>
            <person name="Patra A.K."/>
            <person name="Ho P.T."/>
            <person name="Jun S."/>
            <person name="Lee S.J."/>
            <person name="Kim Y."/>
            <person name="Won Y.J."/>
        </authorList>
    </citation>
    <scope>NUCLEOTIDE SEQUENCE [LARGE SCALE GENOMIC DNA]</scope>
    <source>
        <strain evidence="2">Wonlab-2016</strain>
    </source>
</reference>
<protein>
    <submittedName>
        <fullName evidence="2">Uncharacterized protein</fullName>
    </submittedName>
</protein>
<dbReference type="AlphaFoldDB" id="A0ABD0L4K6"/>
<comment type="caution">
    <text evidence="2">The sequence shown here is derived from an EMBL/GenBank/DDBJ whole genome shotgun (WGS) entry which is preliminary data.</text>
</comment>
<evidence type="ECO:0000313" key="3">
    <source>
        <dbReference type="Proteomes" id="UP001519460"/>
    </source>
</evidence>
<dbReference type="EMBL" id="JACVVK020000083">
    <property type="protein sequence ID" value="KAK7494483.1"/>
    <property type="molecule type" value="Genomic_DNA"/>
</dbReference>
<feature type="transmembrane region" description="Helical" evidence="1">
    <location>
        <begin position="117"/>
        <end position="138"/>
    </location>
</feature>
<feature type="non-terminal residue" evidence="2">
    <location>
        <position position="1"/>
    </location>
</feature>
<keyword evidence="1" id="KW-1133">Transmembrane helix</keyword>
<keyword evidence="1" id="KW-0812">Transmembrane</keyword>
<evidence type="ECO:0000256" key="1">
    <source>
        <dbReference type="SAM" id="Phobius"/>
    </source>
</evidence>
<name>A0ABD0L4K6_9CAEN</name>
<keyword evidence="3" id="KW-1185">Reference proteome</keyword>
<accession>A0ABD0L4K6</accession>
<dbReference type="Proteomes" id="UP001519460">
    <property type="component" value="Unassembled WGS sequence"/>
</dbReference>
<organism evidence="2 3">
    <name type="scientific">Batillaria attramentaria</name>
    <dbReference type="NCBI Taxonomy" id="370345"/>
    <lineage>
        <taxon>Eukaryota</taxon>
        <taxon>Metazoa</taxon>
        <taxon>Spiralia</taxon>
        <taxon>Lophotrochozoa</taxon>
        <taxon>Mollusca</taxon>
        <taxon>Gastropoda</taxon>
        <taxon>Caenogastropoda</taxon>
        <taxon>Sorbeoconcha</taxon>
        <taxon>Cerithioidea</taxon>
        <taxon>Batillariidae</taxon>
        <taxon>Batillaria</taxon>
    </lineage>
</organism>
<keyword evidence="1" id="KW-0472">Membrane</keyword>
<evidence type="ECO:0000313" key="2">
    <source>
        <dbReference type="EMBL" id="KAK7494483.1"/>
    </source>
</evidence>
<sequence>WLILRNGPRMTAAWVPEMDNCPERVRSRCYGEPTPARQAAVAAGRLASAWTAWTLTPASTWAWTKCPAQKRPTPHTLRMIARRLEKEDISKEDLKKNLEYAASVLENVYIDEARRRAAAGSVWILPFVCLVFSCYVRGSVTSVPLLTSISLVADLAVTLTCAHS</sequence>